<evidence type="ECO:0000313" key="4">
    <source>
        <dbReference type="EMBL" id="AEH11559.1"/>
    </source>
</evidence>
<dbReference type="KEGG" id="fsy:FsymDg_4302"/>
<dbReference type="Proteomes" id="UP000001549">
    <property type="component" value="Chromosome"/>
</dbReference>
<feature type="compositionally biased region" description="Basic and acidic residues" evidence="1">
    <location>
        <begin position="11"/>
        <end position="20"/>
    </location>
</feature>
<name>F8AYJ1_9ACTN</name>
<reference evidence="4 5" key="1">
    <citation type="submission" date="2011-05" db="EMBL/GenBank/DDBJ databases">
        <title>Complete sequence of chromosome of Frankia symbiont of Datisca glomerata.</title>
        <authorList>
            <consortium name="US DOE Joint Genome Institute"/>
            <person name="Lucas S."/>
            <person name="Han J."/>
            <person name="Lapidus A."/>
            <person name="Cheng J.-F."/>
            <person name="Goodwin L."/>
            <person name="Pitluck S."/>
            <person name="Peters L."/>
            <person name="Mikhailova N."/>
            <person name="Chertkov O."/>
            <person name="Teshima H."/>
            <person name="Han C."/>
            <person name="Tapia R."/>
            <person name="Land M."/>
            <person name="Hauser L."/>
            <person name="Kyrpides N."/>
            <person name="Ivanova N."/>
            <person name="Pagani I."/>
            <person name="Berry A."/>
            <person name="Pawlowski K."/>
            <person name="Persson T."/>
            <person name="Vanden Heuvel B."/>
            <person name="Benson D."/>
            <person name="Woyke T."/>
        </authorList>
    </citation>
    <scope>NUCLEOTIDE SEQUENCE [LARGE SCALE GENOMIC DNA]</scope>
    <source>
        <strain evidence="5">4085684</strain>
    </source>
</reference>
<evidence type="ECO:0000256" key="1">
    <source>
        <dbReference type="SAM" id="MobiDB-lite"/>
    </source>
</evidence>
<evidence type="ECO:0000256" key="2">
    <source>
        <dbReference type="SAM" id="Phobius"/>
    </source>
</evidence>
<dbReference type="STRING" id="656024.FsymDg_4302"/>
<protein>
    <recommendedName>
        <fullName evidence="3">TadE-like domain-containing protein</fullName>
    </recommendedName>
</protein>
<dbReference type="InterPro" id="IPR012495">
    <property type="entry name" value="TadE-like_dom"/>
</dbReference>
<feature type="transmembrane region" description="Helical" evidence="2">
    <location>
        <begin position="29"/>
        <end position="52"/>
    </location>
</feature>
<proteinExistence type="predicted"/>
<sequence length="83" mass="8718">MCGLRIPGRGTSRDRGRRTSDGGQATAELAVAIPSLVLVLLIAIWVVSAVSVQARCAEAARIGARAAARGETDEMVRTWAGRN</sequence>
<dbReference type="AlphaFoldDB" id="F8AYJ1"/>
<dbReference type="RefSeq" id="WP_013875420.1">
    <property type="nucleotide sequence ID" value="NC_015656.1"/>
</dbReference>
<dbReference type="EMBL" id="CP002801">
    <property type="protein sequence ID" value="AEH11559.1"/>
    <property type="molecule type" value="Genomic_DNA"/>
</dbReference>
<evidence type="ECO:0000259" key="3">
    <source>
        <dbReference type="Pfam" id="PF07811"/>
    </source>
</evidence>
<dbReference type="NCBIfam" id="NF041390">
    <property type="entry name" value="TadE_Rv3655c"/>
    <property type="match status" value="1"/>
</dbReference>
<dbReference type="eggNOG" id="ENOG5033A2X">
    <property type="taxonomic scope" value="Bacteria"/>
</dbReference>
<keyword evidence="2" id="KW-1133">Transmembrane helix</keyword>
<dbReference type="HOGENOM" id="CLU_2537638_0_0_11"/>
<dbReference type="InterPro" id="IPR049790">
    <property type="entry name" value="Rv3655c/TadE"/>
</dbReference>
<keyword evidence="2" id="KW-0812">Transmembrane</keyword>
<feature type="domain" description="TadE-like" evidence="3">
    <location>
        <begin position="23"/>
        <end position="65"/>
    </location>
</feature>
<accession>F8AYJ1</accession>
<evidence type="ECO:0000313" key="5">
    <source>
        <dbReference type="Proteomes" id="UP000001549"/>
    </source>
</evidence>
<dbReference type="Pfam" id="PF07811">
    <property type="entry name" value="TadE"/>
    <property type="match status" value="1"/>
</dbReference>
<gene>
    <name evidence="4" type="ordered locus">FsymDg_4302</name>
</gene>
<keyword evidence="2" id="KW-0472">Membrane</keyword>
<feature type="region of interest" description="Disordered" evidence="1">
    <location>
        <begin position="1"/>
        <end position="23"/>
    </location>
</feature>
<keyword evidence="5" id="KW-1185">Reference proteome</keyword>
<organism evidence="4 5">
    <name type="scientific">Candidatus Protofrankia datiscae</name>
    <dbReference type="NCBI Taxonomy" id="2716812"/>
    <lineage>
        <taxon>Bacteria</taxon>
        <taxon>Bacillati</taxon>
        <taxon>Actinomycetota</taxon>
        <taxon>Actinomycetes</taxon>
        <taxon>Frankiales</taxon>
        <taxon>Frankiaceae</taxon>
        <taxon>Protofrankia</taxon>
    </lineage>
</organism>